<comment type="function">
    <text evidence="5">Required for morphogenesis and for the elongation of the flagellar filament by facilitating polymerization of the flagellin monomers at the tip of growing filament. Forms a capping structure, which prevents flagellin subunits (transported through the central channel of the flagellum) from leaking out without polymerization at the distal end.</text>
</comment>
<dbReference type="GO" id="GO:0005576">
    <property type="term" value="C:extracellular region"/>
    <property type="evidence" value="ECO:0007669"/>
    <property type="project" value="UniProtKB-SubCell"/>
</dbReference>
<protein>
    <recommendedName>
        <fullName evidence="5">Flagellar hook-associated protein 2</fullName>
        <shortName evidence="5">HAP2</shortName>
    </recommendedName>
    <alternativeName>
        <fullName evidence="5">Flagellar cap protein</fullName>
    </alternativeName>
</protein>
<dbReference type="GO" id="GO:0009424">
    <property type="term" value="C:bacterial-type flagellum hook"/>
    <property type="evidence" value="ECO:0007669"/>
    <property type="project" value="UniProtKB-UniRule"/>
</dbReference>
<evidence type="ECO:0000259" key="6">
    <source>
        <dbReference type="Pfam" id="PF02465"/>
    </source>
</evidence>
<keyword evidence="3" id="KW-0175">Coiled coil</keyword>
<dbReference type="InterPro" id="IPR040026">
    <property type="entry name" value="FliD"/>
</dbReference>
<dbReference type="Pfam" id="PF02465">
    <property type="entry name" value="FliD_N"/>
    <property type="match status" value="1"/>
</dbReference>
<keyword evidence="8" id="KW-0969">Cilium</keyword>
<evidence type="ECO:0000256" key="3">
    <source>
        <dbReference type="ARBA" id="ARBA00023054"/>
    </source>
</evidence>
<evidence type="ECO:0000256" key="1">
    <source>
        <dbReference type="ARBA" id="ARBA00009764"/>
    </source>
</evidence>
<dbReference type="GO" id="GO:0007155">
    <property type="term" value="P:cell adhesion"/>
    <property type="evidence" value="ECO:0007669"/>
    <property type="project" value="InterPro"/>
</dbReference>
<dbReference type="PANTHER" id="PTHR30288">
    <property type="entry name" value="FLAGELLAR CAP/ASSEMBLY PROTEIN FLID"/>
    <property type="match status" value="1"/>
</dbReference>
<name>A0A2T5G460_9BACL</name>
<keyword evidence="5" id="KW-0964">Secreted</keyword>
<accession>A0A2T5G460</accession>
<dbReference type="GO" id="GO:0009421">
    <property type="term" value="C:bacterial-type flagellum filament cap"/>
    <property type="evidence" value="ECO:0007669"/>
    <property type="project" value="InterPro"/>
</dbReference>
<keyword evidence="4 5" id="KW-0975">Bacterial flagellum</keyword>
<dbReference type="PANTHER" id="PTHR30288:SF0">
    <property type="entry name" value="FLAGELLAR HOOK-ASSOCIATED PROTEIN 2"/>
    <property type="match status" value="1"/>
</dbReference>
<dbReference type="Proteomes" id="UP000244016">
    <property type="component" value="Unassembled WGS sequence"/>
</dbReference>
<comment type="subcellular location">
    <subcellularLocation>
        <location evidence="5">Secreted</location>
    </subcellularLocation>
    <subcellularLocation>
        <location evidence="5">Bacterial flagellum</location>
    </subcellularLocation>
</comment>
<organism evidence="8 9">
    <name type="scientific">Brockia lithotrophica</name>
    <dbReference type="NCBI Taxonomy" id="933949"/>
    <lineage>
        <taxon>Bacteria</taxon>
        <taxon>Bacillati</taxon>
        <taxon>Bacillota</taxon>
        <taxon>Bacilli</taxon>
        <taxon>Bacillales</taxon>
        <taxon>Bacillales Family X. Incertae Sedis</taxon>
        <taxon>Brockia</taxon>
    </lineage>
</organism>
<comment type="similarity">
    <text evidence="1 5">Belongs to the FliD family.</text>
</comment>
<comment type="subunit">
    <text evidence="2 5">Homopentamer.</text>
</comment>
<gene>
    <name evidence="8" type="ORF">BLITH_1214</name>
</gene>
<sequence>MRMVFPTGGAWGGDGPPRMLGLVSGLDVEGMVQKLVRAAEEPLRNLERQKLLLTWKREAVQAVNRLFYDVYRALEPLRLQSFYRPQRVDVSRPEVLRAESLGSAAPTFEIAVDHLASPATLIGETIRVNGSPAARSETLAALGLLSPVTWTVEVSGPTSQVRSIDVLPTDTLADLEGKLRGAGLVARYDEGTGRISLATPATGASAIFTIREAAAGTPSLLDRLGFTPSRDPASGEAFARASGEDAQVTVRTSAGTVAVSSATNTLEMLGYRITLLQPSGTAPVTVRSSLDVDAVVGRVRGFVEAYNKLLIEVQARLSEPTFRDVRPVLPEEVKDLGETEANERNAKAKSGLLARDFQLQSLLGKLRARLAEQRVGGSYTSLSQIGVTTGSWQEKGLLHFDEAAFREAFARDADGVIRLLAGYTEKLADGTEVFRAGIFSDLYRDVYEAMRDLTRRAGGGFGLFYEPRGGELGRALQDLDERIQTKARQVQSLEERYIRQFTLLEQAVARANAQAAWLASLFSGKGS</sequence>
<evidence type="ECO:0000259" key="7">
    <source>
        <dbReference type="Pfam" id="PF07195"/>
    </source>
</evidence>
<evidence type="ECO:0000256" key="4">
    <source>
        <dbReference type="ARBA" id="ARBA00023143"/>
    </source>
</evidence>
<feature type="domain" description="Flagellar hook-associated protein 2 N-terminal" evidence="6">
    <location>
        <begin position="24"/>
        <end position="117"/>
    </location>
</feature>
<evidence type="ECO:0000256" key="2">
    <source>
        <dbReference type="ARBA" id="ARBA00011255"/>
    </source>
</evidence>
<dbReference type="InterPro" id="IPR010809">
    <property type="entry name" value="FliD_C"/>
</dbReference>
<dbReference type="Pfam" id="PF07195">
    <property type="entry name" value="FliD_C"/>
    <property type="match status" value="1"/>
</dbReference>
<dbReference type="AlphaFoldDB" id="A0A2T5G460"/>
<reference evidence="8 9" key="1">
    <citation type="submission" date="2017-08" db="EMBL/GenBank/DDBJ databases">
        <title>Burning lignite coal seam in the remote Altai Mountains harbors a hydrogen-driven thermophilic microbial community.</title>
        <authorList>
            <person name="Kadnikov V.V."/>
            <person name="Mardanov A.V."/>
            <person name="Ivasenko D."/>
            <person name="Beletsky A.V."/>
            <person name="Karnachuk O.V."/>
            <person name="Ravin N.V."/>
        </authorList>
    </citation>
    <scope>NUCLEOTIDE SEQUENCE [LARGE SCALE GENOMIC DNA]</scope>
    <source>
        <strain evidence="8">AL31</strain>
    </source>
</reference>
<keyword evidence="8" id="KW-0966">Cell projection</keyword>
<keyword evidence="8" id="KW-0282">Flagellum</keyword>
<dbReference type="InterPro" id="IPR003481">
    <property type="entry name" value="FliD_N"/>
</dbReference>
<dbReference type="EMBL" id="PEBW01000008">
    <property type="protein sequence ID" value="PTQ50976.1"/>
    <property type="molecule type" value="Genomic_DNA"/>
</dbReference>
<feature type="domain" description="Flagellar hook-associated protein 2 C-terminal" evidence="7">
    <location>
        <begin position="243"/>
        <end position="512"/>
    </location>
</feature>
<evidence type="ECO:0000256" key="5">
    <source>
        <dbReference type="RuleBase" id="RU362066"/>
    </source>
</evidence>
<dbReference type="GO" id="GO:0071973">
    <property type="term" value="P:bacterial-type flagellum-dependent cell motility"/>
    <property type="evidence" value="ECO:0007669"/>
    <property type="project" value="TreeGrafter"/>
</dbReference>
<evidence type="ECO:0000313" key="9">
    <source>
        <dbReference type="Proteomes" id="UP000244016"/>
    </source>
</evidence>
<comment type="caution">
    <text evidence="8">The sequence shown here is derived from an EMBL/GenBank/DDBJ whole genome shotgun (WGS) entry which is preliminary data.</text>
</comment>
<evidence type="ECO:0000313" key="8">
    <source>
        <dbReference type="EMBL" id="PTQ50976.1"/>
    </source>
</evidence>
<proteinExistence type="inferred from homology"/>